<evidence type="ECO:0000313" key="1">
    <source>
        <dbReference type="EMBL" id="GJS68910.1"/>
    </source>
</evidence>
<evidence type="ECO:0000313" key="2">
    <source>
        <dbReference type="Proteomes" id="UP001151760"/>
    </source>
</evidence>
<protein>
    <recommendedName>
        <fullName evidence="3">DUF1985 domain-containing protein</fullName>
    </recommendedName>
</protein>
<keyword evidence="2" id="KW-1185">Reference proteome</keyword>
<sequence length="437" mass="49414">MSDGEYCTDAETAAPVQAAVELCFHRSRLYFDGDALASVEGYKQAKEEMHGFSLCHGQISELFFSNFSLGVARGLLTREYHSLRKGWLESSNEFMQHAARTLRSSETVDMIMDRPERSDKRLRSGDQISVLIAADIGTGTLVLDATIGTGVSSPTELPTLVPSKTRHRPEGYTYPVCTHIAIARRNTGASSWVMLTRSRRIRPRLCAESGTRLLSYGTITDVPSIHDQPIVSEFQDVFPEELPGIPTIRDVEFNIELIPKGAEAHSPRILIAWSIELKEFEGISCKSLLERENWTDYNDEAEPIPFRRRVFSSSLDGQPIRGKHVEALINSQAFKKLDDNDAVSLCCVGILRLVLLGLEDRRPVPNWILRLVNDRDGWDNYPWGSHGQLPVEGLVPDEIEARSRWWVSSRAYFDGRNIEDERIPRHLNRNNYFEVPS</sequence>
<accession>A0ABQ4XU21</accession>
<evidence type="ECO:0008006" key="3">
    <source>
        <dbReference type="Google" id="ProtNLM"/>
    </source>
</evidence>
<dbReference type="EMBL" id="BQNB010009824">
    <property type="protein sequence ID" value="GJS68910.1"/>
    <property type="molecule type" value="Genomic_DNA"/>
</dbReference>
<dbReference type="Proteomes" id="UP001151760">
    <property type="component" value="Unassembled WGS sequence"/>
</dbReference>
<proteinExistence type="predicted"/>
<comment type="caution">
    <text evidence="1">The sequence shown here is derived from an EMBL/GenBank/DDBJ whole genome shotgun (WGS) entry which is preliminary data.</text>
</comment>
<organism evidence="1 2">
    <name type="scientific">Tanacetum coccineum</name>
    <dbReference type="NCBI Taxonomy" id="301880"/>
    <lineage>
        <taxon>Eukaryota</taxon>
        <taxon>Viridiplantae</taxon>
        <taxon>Streptophyta</taxon>
        <taxon>Embryophyta</taxon>
        <taxon>Tracheophyta</taxon>
        <taxon>Spermatophyta</taxon>
        <taxon>Magnoliopsida</taxon>
        <taxon>eudicotyledons</taxon>
        <taxon>Gunneridae</taxon>
        <taxon>Pentapetalae</taxon>
        <taxon>asterids</taxon>
        <taxon>campanulids</taxon>
        <taxon>Asterales</taxon>
        <taxon>Asteraceae</taxon>
        <taxon>Asteroideae</taxon>
        <taxon>Anthemideae</taxon>
        <taxon>Anthemidinae</taxon>
        <taxon>Tanacetum</taxon>
    </lineage>
</organism>
<gene>
    <name evidence="1" type="ORF">Tco_0683475</name>
</gene>
<reference evidence="1" key="2">
    <citation type="submission" date="2022-01" db="EMBL/GenBank/DDBJ databases">
        <authorList>
            <person name="Yamashiro T."/>
            <person name="Shiraishi A."/>
            <person name="Satake H."/>
            <person name="Nakayama K."/>
        </authorList>
    </citation>
    <scope>NUCLEOTIDE SEQUENCE</scope>
</reference>
<name>A0ABQ4XU21_9ASTR</name>
<reference evidence="1" key="1">
    <citation type="journal article" date="2022" name="Int. J. Mol. Sci.">
        <title>Draft Genome of Tanacetum Coccineum: Genomic Comparison of Closely Related Tanacetum-Family Plants.</title>
        <authorList>
            <person name="Yamashiro T."/>
            <person name="Shiraishi A."/>
            <person name="Nakayama K."/>
            <person name="Satake H."/>
        </authorList>
    </citation>
    <scope>NUCLEOTIDE SEQUENCE</scope>
</reference>